<accession>A0A494XZE2</accession>
<proteinExistence type="predicted"/>
<keyword evidence="2" id="KW-1185">Reference proteome</keyword>
<organism evidence="1 2">
    <name type="scientific">Cohnella endophytica</name>
    <dbReference type="NCBI Taxonomy" id="2419778"/>
    <lineage>
        <taxon>Bacteria</taxon>
        <taxon>Bacillati</taxon>
        <taxon>Bacillota</taxon>
        <taxon>Bacilli</taxon>
        <taxon>Bacillales</taxon>
        <taxon>Paenibacillaceae</taxon>
        <taxon>Cohnella</taxon>
    </lineage>
</organism>
<name>A0A494XZE2_9BACL</name>
<evidence type="ECO:0000313" key="1">
    <source>
        <dbReference type="EMBL" id="RKP55349.1"/>
    </source>
</evidence>
<evidence type="ECO:0000313" key="2">
    <source>
        <dbReference type="Proteomes" id="UP000282076"/>
    </source>
</evidence>
<gene>
    <name evidence="1" type="ORF">D7Z26_09125</name>
</gene>
<dbReference type="EMBL" id="RBZM01000004">
    <property type="protein sequence ID" value="RKP55349.1"/>
    <property type="molecule type" value="Genomic_DNA"/>
</dbReference>
<dbReference type="OrthoDB" id="2679407at2"/>
<sequence length="241" mass="26276">MSMNRIIGMKPIAAISSVTILFLGLQGCMTSSTALSPDKAFALSASALSGVENYAFDGELSVIDPHGTVGSKAAYEGEVSGHGQLKLLWKNPPATASVSQSKQQETAYRPLQILDALNGKSTVITYAEKPVAARPIRLRIRLEDSVAKARVADGLKEELSNLRADASLTKNNSAKAELILNAADKRLQAAISTLSVETVCYWTADPKSWFPKQMREETVLAYRWDGKPYKEKRVSQTNFLR</sequence>
<reference evidence="1 2" key="1">
    <citation type="submission" date="2018-10" db="EMBL/GenBank/DDBJ databases">
        <title>Cohnella sp. M2MS4P-1, whole genome shotgun sequence.</title>
        <authorList>
            <person name="Tuo L."/>
        </authorList>
    </citation>
    <scope>NUCLEOTIDE SEQUENCE [LARGE SCALE GENOMIC DNA]</scope>
    <source>
        <strain evidence="1 2">M2MS4P-1</strain>
    </source>
</reference>
<dbReference type="AlphaFoldDB" id="A0A494XZE2"/>
<protein>
    <submittedName>
        <fullName evidence="1">Uncharacterized protein</fullName>
    </submittedName>
</protein>
<dbReference type="Proteomes" id="UP000282076">
    <property type="component" value="Unassembled WGS sequence"/>
</dbReference>
<comment type="caution">
    <text evidence="1">The sequence shown here is derived from an EMBL/GenBank/DDBJ whole genome shotgun (WGS) entry which is preliminary data.</text>
</comment>
<dbReference type="PROSITE" id="PS51257">
    <property type="entry name" value="PROKAR_LIPOPROTEIN"/>
    <property type="match status" value="1"/>
</dbReference>
<dbReference type="RefSeq" id="WP_120976024.1">
    <property type="nucleotide sequence ID" value="NZ_RBZM01000004.1"/>
</dbReference>